<dbReference type="Pfam" id="PF25873">
    <property type="entry name" value="WHD_MalT"/>
    <property type="match status" value="1"/>
</dbReference>
<organism evidence="6 7">
    <name type="scientific">Paraburkholderia domus</name>
    <dbReference type="NCBI Taxonomy" id="2793075"/>
    <lineage>
        <taxon>Bacteria</taxon>
        <taxon>Pseudomonadati</taxon>
        <taxon>Pseudomonadota</taxon>
        <taxon>Betaproteobacteria</taxon>
        <taxon>Burkholderiales</taxon>
        <taxon>Burkholderiaceae</taxon>
        <taxon>Paraburkholderia</taxon>
    </lineage>
</organism>
<evidence type="ECO:0000256" key="3">
    <source>
        <dbReference type="ARBA" id="ARBA00023163"/>
    </source>
</evidence>
<keyword evidence="3" id="KW-0804">Transcription</keyword>
<proteinExistence type="predicted"/>
<evidence type="ECO:0000313" key="7">
    <source>
        <dbReference type="Proteomes" id="UP000675121"/>
    </source>
</evidence>
<evidence type="ECO:0000313" key="6">
    <source>
        <dbReference type="EMBL" id="CAE6969176.1"/>
    </source>
</evidence>
<dbReference type="CDD" id="cd06170">
    <property type="entry name" value="LuxR_C_like"/>
    <property type="match status" value="1"/>
</dbReference>
<dbReference type="InterPro" id="IPR036388">
    <property type="entry name" value="WH-like_DNA-bd_sf"/>
</dbReference>
<dbReference type="EMBL" id="CAJNAS010000052">
    <property type="protein sequence ID" value="CAE6969176.1"/>
    <property type="molecule type" value="Genomic_DNA"/>
</dbReference>
<dbReference type="PROSITE" id="PS50043">
    <property type="entry name" value="HTH_LUXR_2"/>
    <property type="match status" value="1"/>
</dbReference>
<evidence type="ECO:0000259" key="5">
    <source>
        <dbReference type="PROSITE" id="PS50043"/>
    </source>
</evidence>
<dbReference type="InterPro" id="IPR016032">
    <property type="entry name" value="Sig_transdc_resp-reg_C-effctor"/>
</dbReference>
<dbReference type="AlphaFoldDB" id="A0A9N8NAA2"/>
<dbReference type="PRINTS" id="PR00038">
    <property type="entry name" value="HTHLUXR"/>
</dbReference>
<feature type="region of interest" description="Disordered" evidence="4">
    <location>
        <begin position="787"/>
        <end position="821"/>
    </location>
</feature>
<feature type="compositionally biased region" description="Low complexity" evidence="4">
    <location>
        <begin position="787"/>
        <end position="804"/>
    </location>
</feature>
<evidence type="ECO:0000256" key="2">
    <source>
        <dbReference type="ARBA" id="ARBA00023125"/>
    </source>
</evidence>
<dbReference type="InterPro" id="IPR000792">
    <property type="entry name" value="Tscrpt_reg_LuxR_C"/>
</dbReference>
<comment type="caution">
    <text evidence="6">The sequence shown here is derived from an EMBL/GenBank/DDBJ whole genome shotgun (WGS) entry which is preliminary data.</text>
</comment>
<dbReference type="GO" id="GO:0003677">
    <property type="term" value="F:DNA binding"/>
    <property type="evidence" value="ECO:0007669"/>
    <property type="project" value="UniProtKB-KW"/>
</dbReference>
<accession>A0A9N8NAA2</accession>
<reference evidence="6" key="1">
    <citation type="submission" date="2021-02" db="EMBL/GenBank/DDBJ databases">
        <authorList>
            <person name="Vanwijnsberghe S."/>
        </authorList>
    </citation>
    <scope>NUCLEOTIDE SEQUENCE</scope>
    <source>
        <strain evidence="6">R-70211</strain>
    </source>
</reference>
<protein>
    <submittedName>
        <fullName evidence="6">HTH-type transcriptional regulator MalT</fullName>
    </submittedName>
</protein>
<dbReference type="Gene3D" id="1.25.40.10">
    <property type="entry name" value="Tetratricopeptide repeat domain"/>
    <property type="match status" value="1"/>
</dbReference>
<dbReference type="InterPro" id="IPR027417">
    <property type="entry name" value="P-loop_NTPase"/>
</dbReference>
<dbReference type="SUPFAM" id="SSF46894">
    <property type="entry name" value="C-terminal effector domain of the bipartite response regulators"/>
    <property type="match status" value="1"/>
</dbReference>
<dbReference type="SUPFAM" id="SSF52540">
    <property type="entry name" value="P-loop containing nucleoside triphosphate hydrolases"/>
    <property type="match status" value="1"/>
</dbReference>
<keyword evidence="7" id="KW-1185">Reference proteome</keyword>
<evidence type="ECO:0000256" key="1">
    <source>
        <dbReference type="ARBA" id="ARBA00023015"/>
    </source>
</evidence>
<dbReference type="PANTHER" id="PTHR44688">
    <property type="entry name" value="DNA-BINDING TRANSCRIPTIONAL ACTIVATOR DEVR_DOSR"/>
    <property type="match status" value="1"/>
</dbReference>
<dbReference type="PANTHER" id="PTHR44688:SF16">
    <property type="entry name" value="DNA-BINDING TRANSCRIPTIONAL ACTIVATOR DEVR_DOSR"/>
    <property type="match status" value="1"/>
</dbReference>
<dbReference type="InterPro" id="IPR011990">
    <property type="entry name" value="TPR-like_helical_dom_sf"/>
</dbReference>
<dbReference type="Pfam" id="PF00196">
    <property type="entry name" value="GerE"/>
    <property type="match status" value="1"/>
</dbReference>
<dbReference type="Proteomes" id="UP000675121">
    <property type="component" value="Unassembled WGS sequence"/>
</dbReference>
<sequence>MELTLKISPPRAPRHLLARTRLSSSAERFRDRPVAIVQAPPGFGKTSLLAQWRHEQLMRGCVVAWLSLDGRDDPRRLFVGLMLAVRAGSGRAAFGKHLLEGGAAPDAPLEAITAWLAEVARTALDIVLILDEAEPLPQASQEVLVYLFENLPANLRVVFASRGGYDKLIARLIPYGTCTAVDAATLRFRLDETIALIGSRFGADVDADTSARLHDITEGWPLGLQLALDAIADTHDPSAGIDAFASSTGGIQRRFVSALFERLNSDDIRFLTLISIVDLLHGDLCSALSGFPDARQRLLRLAGETPLLCNAQGRSGWYRLHAMAREVLRENVADLPHAELTCLHKRAMQWLADHGMTVAAARHALACGEEETAYRLVQRSLHEAVTQGHLVDVAEWREWLPEAVLDRHPQLRIAIAWALAMSDRHQDAEAQAQAVLLSMRPDEATRYEIDLILSAAAYFADEPDRAECLMEKWGETSPVGDAWLQQVHANRLAARALMNGDYAAARQLQRRAPHGKTSAACRYVSRWRDYMTGLGYLFEGQFLLAERALRPALDRADNDLGRRHPFSCMIAALLAATRFKRGDFEEATALLANRLDVLERGGTPDAVILAYRTAARVAVAAGMEHRAIDLLGILDAIGAARNMPRLRVASLTEQIRLHSGCFRSATCQTLVEQLDRIVAAHTVSDAPITRRTLVLHQDISHAYVAIAAQDWRAAKHALTRAQGVAEEMRLGAARVDIMTLRAFVLDRIGETSTALLREAVGLGVACGMKLVPLDLHPAVALWMDAADGAASPSSPPEQQSSTATNAPVPERHDGLRATPSMALTPKERDVLELVTRHLTNKEIAFAMGIGQETVKWHMKNLFLKLDATSRKQIVRRAQLMGLLLEAA</sequence>
<evidence type="ECO:0000256" key="4">
    <source>
        <dbReference type="SAM" id="MobiDB-lite"/>
    </source>
</evidence>
<keyword evidence="1" id="KW-0805">Transcription regulation</keyword>
<keyword evidence="2" id="KW-0238">DNA-binding</keyword>
<feature type="domain" description="HTH luxR-type" evidence="5">
    <location>
        <begin position="816"/>
        <end position="881"/>
    </location>
</feature>
<dbReference type="GO" id="GO:0006355">
    <property type="term" value="P:regulation of DNA-templated transcription"/>
    <property type="evidence" value="ECO:0007669"/>
    <property type="project" value="InterPro"/>
</dbReference>
<dbReference type="SMART" id="SM00421">
    <property type="entry name" value="HTH_LUXR"/>
    <property type="match status" value="1"/>
</dbReference>
<dbReference type="Gene3D" id="1.10.10.10">
    <property type="entry name" value="Winged helix-like DNA-binding domain superfamily/Winged helix DNA-binding domain"/>
    <property type="match status" value="1"/>
</dbReference>
<dbReference type="RefSeq" id="WP_201085233.1">
    <property type="nucleotide sequence ID" value="NZ_CAJNAS010000052.1"/>
</dbReference>
<name>A0A9N8NAA2_9BURK</name>
<dbReference type="InterPro" id="IPR059106">
    <property type="entry name" value="WHD_MalT"/>
</dbReference>
<gene>
    <name evidence="6" type="primary">malT_5</name>
    <name evidence="6" type="ORF">R70211_07675</name>
</gene>